<keyword evidence="5" id="KW-0132">Cell division</keyword>
<dbReference type="GO" id="GO:0000070">
    <property type="term" value="P:mitotic sister chromatid segregation"/>
    <property type="evidence" value="ECO:0007669"/>
    <property type="project" value="TreeGrafter"/>
</dbReference>
<evidence type="ECO:0000256" key="7">
    <source>
        <dbReference type="ARBA" id="ARBA00023242"/>
    </source>
</evidence>
<dbReference type="AlphaFoldDB" id="A0A0F4YEQ9"/>
<feature type="region of interest" description="Disordered" evidence="10">
    <location>
        <begin position="1"/>
        <end position="38"/>
    </location>
</feature>
<dbReference type="GO" id="GO:0032133">
    <property type="term" value="C:chromosome passenger complex"/>
    <property type="evidence" value="ECO:0007669"/>
    <property type="project" value="TreeGrafter"/>
</dbReference>
<gene>
    <name evidence="12" type="ORF">T310_9730</name>
</gene>
<keyword evidence="9" id="KW-0137">Centromere</keyword>
<feature type="compositionally biased region" description="Basic and acidic residues" evidence="10">
    <location>
        <begin position="104"/>
        <end position="113"/>
    </location>
</feature>
<keyword evidence="4" id="KW-0158">Chromosome</keyword>
<protein>
    <recommendedName>
        <fullName evidence="11">Borealin N-terminal domain-containing protein</fullName>
    </recommendedName>
</protein>
<evidence type="ECO:0000313" key="12">
    <source>
        <dbReference type="EMBL" id="KKA16682.1"/>
    </source>
</evidence>
<feature type="region of interest" description="Disordered" evidence="10">
    <location>
        <begin position="208"/>
        <end position="394"/>
    </location>
</feature>
<evidence type="ECO:0000256" key="9">
    <source>
        <dbReference type="ARBA" id="ARBA00023328"/>
    </source>
</evidence>
<feature type="compositionally biased region" description="Polar residues" evidence="10">
    <location>
        <begin position="212"/>
        <end position="237"/>
    </location>
</feature>
<evidence type="ECO:0000259" key="11">
    <source>
        <dbReference type="Pfam" id="PF10444"/>
    </source>
</evidence>
<name>A0A0F4YEQ9_RASE3</name>
<dbReference type="GO" id="GO:0051301">
    <property type="term" value="P:cell division"/>
    <property type="evidence" value="ECO:0007669"/>
    <property type="project" value="UniProtKB-KW"/>
</dbReference>
<dbReference type="PANTHER" id="PTHR16040">
    <property type="entry name" value="AUSTRALIN, ISOFORM A-RELATED"/>
    <property type="match status" value="1"/>
</dbReference>
<dbReference type="GO" id="GO:0000775">
    <property type="term" value="C:chromosome, centromeric region"/>
    <property type="evidence" value="ECO:0007669"/>
    <property type="project" value="UniProtKB-SubCell"/>
</dbReference>
<dbReference type="Pfam" id="PF10444">
    <property type="entry name" value="Nbl1_Borealin_N"/>
    <property type="match status" value="1"/>
</dbReference>
<feature type="compositionally biased region" description="Low complexity" evidence="10">
    <location>
        <begin position="138"/>
        <end position="149"/>
    </location>
</feature>
<proteinExistence type="inferred from homology"/>
<dbReference type="RefSeq" id="XP_013323294.1">
    <property type="nucleotide sequence ID" value="XM_013467840.1"/>
</dbReference>
<evidence type="ECO:0000256" key="4">
    <source>
        <dbReference type="ARBA" id="ARBA00022454"/>
    </source>
</evidence>
<dbReference type="InterPro" id="IPR018851">
    <property type="entry name" value="Borealin_N"/>
</dbReference>
<comment type="similarity">
    <text evidence="3">Belongs to the borealin family.</text>
</comment>
<dbReference type="GO" id="GO:0051233">
    <property type="term" value="C:spindle midzone"/>
    <property type="evidence" value="ECO:0007669"/>
    <property type="project" value="TreeGrafter"/>
</dbReference>
<evidence type="ECO:0000256" key="2">
    <source>
        <dbReference type="ARBA" id="ARBA00004584"/>
    </source>
</evidence>
<feature type="region of interest" description="Disordered" evidence="10">
    <location>
        <begin position="103"/>
        <end position="196"/>
    </location>
</feature>
<keyword evidence="7" id="KW-0539">Nucleus</keyword>
<evidence type="ECO:0000313" key="13">
    <source>
        <dbReference type="Proteomes" id="UP000053958"/>
    </source>
</evidence>
<dbReference type="GO" id="GO:0005634">
    <property type="term" value="C:nucleus"/>
    <property type="evidence" value="ECO:0007669"/>
    <property type="project" value="UniProtKB-SubCell"/>
</dbReference>
<dbReference type="InterPro" id="IPR018867">
    <property type="entry name" value="Cell_div_borealin"/>
</dbReference>
<reference evidence="12 13" key="1">
    <citation type="submission" date="2015-04" db="EMBL/GenBank/DDBJ databases">
        <authorList>
            <person name="Heijne W.H."/>
            <person name="Fedorova N.D."/>
            <person name="Nierman W.C."/>
            <person name="Vollebregt A.W."/>
            <person name="Zhao Z."/>
            <person name="Wu L."/>
            <person name="Kumar M."/>
            <person name="Stam H."/>
            <person name="van den Berg M.A."/>
            <person name="Pel H.J."/>
        </authorList>
    </citation>
    <scope>NUCLEOTIDE SEQUENCE [LARGE SCALE GENOMIC DNA]</scope>
    <source>
        <strain evidence="12 13">CBS 393.64</strain>
    </source>
</reference>
<dbReference type="PANTHER" id="PTHR16040:SF7">
    <property type="entry name" value="AUSTRALIN, ISOFORM A-RELATED"/>
    <property type="match status" value="1"/>
</dbReference>
<comment type="caution">
    <text evidence="12">The sequence shown here is derived from an EMBL/GenBank/DDBJ whole genome shotgun (WGS) entry which is preliminary data.</text>
</comment>
<dbReference type="GeneID" id="25321662"/>
<evidence type="ECO:0000256" key="6">
    <source>
        <dbReference type="ARBA" id="ARBA00022776"/>
    </source>
</evidence>
<feature type="compositionally biased region" description="Low complexity" evidence="10">
    <location>
        <begin position="239"/>
        <end position="254"/>
    </location>
</feature>
<accession>A0A0F4YEQ9</accession>
<dbReference type="OrthoDB" id="2392550at2759"/>
<keyword evidence="6" id="KW-0498">Mitosis</keyword>
<keyword evidence="8" id="KW-0131">Cell cycle</keyword>
<sequence length="478" mass="50488">MASLLPGKRKSPEPERGSHNDDPAATPTGSPARKKLKITRSQKQALIDNLQLEITERARKLRAQYALQAQDLRARIERRVNRVPVALRKVTMGELLEKYAATARPEEAAEPMKKPALPPKAAKSAAPTTISRDVEGQSASAAAPTAVKAQSRRVKRASDDGLFSDKENAPVPADVHIPLDNPKKRGNPNVAAGQSRAVSQVLRGAEAKILSPKSSNSRTYHQSPLITSPSKPQQPASYLSRPASPLKPSSPLKAMIESARARTTKDMASEAKKASPVATTKKAKATSQTKKTTAKTTTKPTAASAKSPARPATRQQDRTTSTSTISSNISSGTTIVKSTRAGAAAKRTGAATPASTTAKKTTVARSQGPTAAATAKKTAAAGRKVAAGGDPPSASGRGEALSRLFDIDIIRAFVRLGKVWAVLSEERIEASSQRIASHCFGHITLKEECISMVSGVSGSGLGLVFCLFSCHRSIQIRL</sequence>
<feature type="compositionally biased region" description="Basic and acidic residues" evidence="10">
    <location>
        <begin position="10"/>
        <end position="22"/>
    </location>
</feature>
<dbReference type="Proteomes" id="UP000053958">
    <property type="component" value="Unassembled WGS sequence"/>
</dbReference>
<feature type="compositionally biased region" description="Basic and acidic residues" evidence="10">
    <location>
        <begin position="156"/>
        <end position="168"/>
    </location>
</feature>
<evidence type="ECO:0000256" key="3">
    <source>
        <dbReference type="ARBA" id="ARBA00009914"/>
    </source>
</evidence>
<evidence type="ECO:0000256" key="10">
    <source>
        <dbReference type="SAM" id="MobiDB-lite"/>
    </source>
</evidence>
<evidence type="ECO:0000256" key="1">
    <source>
        <dbReference type="ARBA" id="ARBA00004123"/>
    </source>
</evidence>
<keyword evidence="13" id="KW-1185">Reference proteome</keyword>
<feature type="domain" description="Borealin N-terminal" evidence="11">
    <location>
        <begin position="42"/>
        <end position="98"/>
    </location>
</feature>
<evidence type="ECO:0000256" key="8">
    <source>
        <dbReference type="ARBA" id="ARBA00023306"/>
    </source>
</evidence>
<feature type="compositionally biased region" description="Basic and acidic residues" evidence="10">
    <location>
        <begin position="259"/>
        <end position="273"/>
    </location>
</feature>
<dbReference type="EMBL" id="LASV01000745">
    <property type="protein sequence ID" value="KKA16682.1"/>
    <property type="molecule type" value="Genomic_DNA"/>
</dbReference>
<organism evidence="12 13">
    <name type="scientific">Rasamsonia emersonii (strain ATCC 16479 / CBS 393.64 / IMI 116815)</name>
    <dbReference type="NCBI Taxonomy" id="1408163"/>
    <lineage>
        <taxon>Eukaryota</taxon>
        <taxon>Fungi</taxon>
        <taxon>Dikarya</taxon>
        <taxon>Ascomycota</taxon>
        <taxon>Pezizomycotina</taxon>
        <taxon>Eurotiomycetes</taxon>
        <taxon>Eurotiomycetidae</taxon>
        <taxon>Eurotiales</taxon>
        <taxon>Trichocomaceae</taxon>
        <taxon>Rasamsonia</taxon>
    </lineage>
</organism>
<comment type="subcellular location">
    <subcellularLocation>
        <location evidence="2">Chromosome</location>
        <location evidence="2">Centromere</location>
    </subcellularLocation>
    <subcellularLocation>
        <location evidence="1">Nucleus</location>
    </subcellularLocation>
</comment>
<dbReference type="STRING" id="1408163.A0A0F4YEQ9"/>
<evidence type="ECO:0000256" key="5">
    <source>
        <dbReference type="ARBA" id="ARBA00022618"/>
    </source>
</evidence>
<feature type="compositionally biased region" description="Low complexity" evidence="10">
    <location>
        <begin position="274"/>
        <end position="389"/>
    </location>
</feature>